<gene>
    <name evidence="2" type="ORF">AB5J49_25840</name>
</gene>
<feature type="signal peptide" evidence="1">
    <location>
        <begin position="1"/>
        <end position="30"/>
    </location>
</feature>
<reference evidence="2" key="1">
    <citation type="submission" date="2024-07" db="EMBL/GenBank/DDBJ databases">
        <authorList>
            <person name="Yu S.T."/>
        </authorList>
    </citation>
    <scope>NUCLEOTIDE SEQUENCE</scope>
    <source>
        <strain evidence="2">R28</strain>
    </source>
</reference>
<evidence type="ECO:0000313" key="2">
    <source>
        <dbReference type="EMBL" id="XDQ36481.1"/>
    </source>
</evidence>
<keyword evidence="1" id="KW-0732">Signal</keyword>
<dbReference type="NCBIfam" id="TIGR01653">
    <property type="entry name" value="lactococcin_972"/>
    <property type="match status" value="1"/>
</dbReference>
<dbReference type="Gene3D" id="2.60.40.2850">
    <property type="match status" value="1"/>
</dbReference>
<dbReference type="EMBL" id="CP163439">
    <property type="protein sequence ID" value="XDQ36481.1"/>
    <property type="molecule type" value="Genomic_DNA"/>
</dbReference>
<evidence type="ECO:0000256" key="1">
    <source>
        <dbReference type="SAM" id="SignalP"/>
    </source>
</evidence>
<accession>A0AB39Q133</accession>
<feature type="chain" id="PRO_5044223817" evidence="1">
    <location>
        <begin position="31"/>
        <end position="138"/>
    </location>
</feature>
<proteinExistence type="predicted"/>
<dbReference type="AlphaFoldDB" id="A0AB39Q133"/>
<dbReference type="InterPro" id="IPR006540">
    <property type="entry name" value="Lactococcin_972"/>
</dbReference>
<dbReference type="RefSeq" id="WP_369171066.1">
    <property type="nucleotide sequence ID" value="NZ_CP163439.1"/>
</dbReference>
<dbReference type="Pfam" id="PF09683">
    <property type="entry name" value="Lactococcin_972"/>
    <property type="match status" value="1"/>
</dbReference>
<sequence length="138" mass="14415">MKALGKSLILSAAAAALATGVLAPATPTSAATPQPPKELGNVKEWGMVEIKVDPTSRKSTRATQDVGGGSWTYGTELTADGKRCYSYYFHGSKLHNATAKIANSSYKVGEKAGKTAKASKTSGAGYTCYAYWGITETD</sequence>
<organism evidence="2">
    <name type="scientific">Streptomyces sp. R28</name>
    <dbReference type="NCBI Taxonomy" id="3238628"/>
    <lineage>
        <taxon>Bacteria</taxon>
        <taxon>Bacillati</taxon>
        <taxon>Actinomycetota</taxon>
        <taxon>Actinomycetes</taxon>
        <taxon>Kitasatosporales</taxon>
        <taxon>Streptomycetaceae</taxon>
        <taxon>Streptomyces</taxon>
    </lineage>
</organism>
<name>A0AB39Q133_9ACTN</name>
<protein>
    <submittedName>
        <fullName evidence="2">Lactococcin 972 family bacteriocin</fullName>
    </submittedName>
</protein>